<dbReference type="PANTHER" id="PTHR35889">
    <property type="entry name" value="CYCLOINULO-OLIGOSACCHARIDE FRUCTANOTRANSFERASE-RELATED"/>
    <property type="match status" value="1"/>
</dbReference>
<dbReference type="Gene3D" id="2.60.120.200">
    <property type="match status" value="1"/>
</dbReference>
<dbReference type="Proteomes" id="UP000319004">
    <property type="component" value="Chromosome"/>
</dbReference>
<evidence type="ECO:0000256" key="3">
    <source>
        <dbReference type="SAM" id="MobiDB-lite"/>
    </source>
</evidence>
<dbReference type="PANTHER" id="PTHR35889:SF3">
    <property type="entry name" value="F-BOX DOMAIN-CONTAINING PROTEIN"/>
    <property type="match status" value="1"/>
</dbReference>
<evidence type="ECO:0000256" key="4">
    <source>
        <dbReference type="SAM" id="SignalP"/>
    </source>
</evidence>
<feature type="chain" id="PRO_5021709422" evidence="4">
    <location>
        <begin position="20"/>
        <end position="1358"/>
    </location>
</feature>
<dbReference type="InterPro" id="IPR011444">
    <property type="entry name" value="DUF1549"/>
</dbReference>
<gene>
    <name evidence="6" type="ORF">Enr13x_42910</name>
</gene>
<dbReference type="Pfam" id="PF13385">
    <property type="entry name" value="Laminin_G_3"/>
    <property type="match status" value="1"/>
</dbReference>
<organism evidence="6 7">
    <name type="scientific">Stieleria neptunia</name>
    <dbReference type="NCBI Taxonomy" id="2527979"/>
    <lineage>
        <taxon>Bacteria</taxon>
        <taxon>Pseudomonadati</taxon>
        <taxon>Planctomycetota</taxon>
        <taxon>Planctomycetia</taxon>
        <taxon>Pirellulales</taxon>
        <taxon>Pirellulaceae</taxon>
        <taxon>Stieleria</taxon>
    </lineage>
</organism>
<feature type="region of interest" description="Disordered" evidence="3">
    <location>
        <begin position="119"/>
        <end position="138"/>
    </location>
</feature>
<dbReference type="Pfam" id="PF07583">
    <property type="entry name" value="PSCyt2"/>
    <property type="match status" value="1"/>
</dbReference>
<evidence type="ECO:0000259" key="5">
    <source>
        <dbReference type="SMART" id="SM00560"/>
    </source>
</evidence>
<evidence type="ECO:0000256" key="2">
    <source>
        <dbReference type="ARBA" id="ARBA00023157"/>
    </source>
</evidence>
<keyword evidence="2" id="KW-1015">Disulfide bond</keyword>
<accession>A0A518HU95</accession>
<reference evidence="6 7" key="1">
    <citation type="submission" date="2019-03" db="EMBL/GenBank/DDBJ databases">
        <title>Deep-cultivation of Planctomycetes and their phenomic and genomic characterization uncovers novel biology.</title>
        <authorList>
            <person name="Wiegand S."/>
            <person name="Jogler M."/>
            <person name="Boedeker C."/>
            <person name="Pinto D."/>
            <person name="Vollmers J."/>
            <person name="Rivas-Marin E."/>
            <person name="Kohn T."/>
            <person name="Peeters S.H."/>
            <person name="Heuer A."/>
            <person name="Rast P."/>
            <person name="Oberbeckmann S."/>
            <person name="Bunk B."/>
            <person name="Jeske O."/>
            <person name="Meyerdierks A."/>
            <person name="Storesund J.E."/>
            <person name="Kallscheuer N."/>
            <person name="Luecker S."/>
            <person name="Lage O.M."/>
            <person name="Pohl T."/>
            <person name="Merkel B.J."/>
            <person name="Hornburger P."/>
            <person name="Mueller R.-W."/>
            <person name="Bruemmer F."/>
            <person name="Labrenz M."/>
            <person name="Spormann A.M."/>
            <person name="Op den Camp H."/>
            <person name="Overmann J."/>
            <person name="Amann R."/>
            <person name="Jetten M.S.M."/>
            <person name="Mascher T."/>
            <person name="Medema M.H."/>
            <person name="Devos D.P."/>
            <person name="Kaster A.-K."/>
            <person name="Ovreas L."/>
            <person name="Rohde M."/>
            <person name="Galperin M.Y."/>
            <person name="Jogler C."/>
        </authorList>
    </citation>
    <scope>NUCLEOTIDE SEQUENCE [LARGE SCALE GENOMIC DNA]</scope>
    <source>
        <strain evidence="6 7">Enr13</strain>
    </source>
</reference>
<feature type="domain" description="LamG-like jellyroll fold" evidence="5">
    <location>
        <begin position="1140"/>
        <end position="1282"/>
    </location>
</feature>
<feature type="signal peptide" evidence="4">
    <location>
        <begin position="1"/>
        <end position="19"/>
    </location>
</feature>
<dbReference type="InterPro" id="IPR013320">
    <property type="entry name" value="ConA-like_dom_sf"/>
</dbReference>
<evidence type="ECO:0000313" key="6">
    <source>
        <dbReference type="EMBL" id="QDV44425.1"/>
    </source>
</evidence>
<dbReference type="SMART" id="SM00560">
    <property type="entry name" value="LamGL"/>
    <property type="match status" value="1"/>
</dbReference>
<dbReference type="Pfam" id="PF07635">
    <property type="entry name" value="PSCyt1"/>
    <property type="match status" value="1"/>
</dbReference>
<dbReference type="KEGG" id="snep:Enr13x_42910"/>
<dbReference type="EMBL" id="CP037423">
    <property type="protein sequence ID" value="QDV44425.1"/>
    <property type="molecule type" value="Genomic_DNA"/>
</dbReference>
<dbReference type="InterPro" id="IPR006558">
    <property type="entry name" value="LamG-like"/>
</dbReference>
<dbReference type="Pfam" id="PF07587">
    <property type="entry name" value="PSD1"/>
    <property type="match status" value="1"/>
</dbReference>
<protein>
    <submittedName>
        <fullName evidence="6">Planctomycete cytochrome C</fullName>
    </submittedName>
</protein>
<dbReference type="InterPro" id="IPR022655">
    <property type="entry name" value="DUF1553"/>
</dbReference>
<dbReference type="InterPro" id="IPR011429">
    <property type="entry name" value="Cyt_c_Planctomycete-type"/>
</dbReference>
<proteinExistence type="predicted"/>
<keyword evidence="1 4" id="KW-0732">Signal</keyword>
<name>A0A518HU95_9BACT</name>
<keyword evidence="7" id="KW-1185">Reference proteome</keyword>
<dbReference type="SUPFAM" id="SSF49899">
    <property type="entry name" value="Concanavalin A-like lectins/glucanases"/>
    <property type="match status" value="1"/>
</dbReference>
<dbReference type="OrthoDB" id="127107at2"/>
<evidence type="ECO:0000256" key="1">
    <source>
        <dbReference type="ARBA" id="ARBA00022729"/>
    </source>
</evidence>
<sequence precursor="true">MRWTVILLLACGFSTHGMAKTISEAEREFFESKIRPVLVEHCYSCHNSVDSSEGGLVMDHRDAVLRGGDGGVVVVAGDPGASRLIKVLRHEIDGLEMPEGGPKLDEAIVRDFEKWIRIGLPDPRDQPPTDEELQASSSWAEKLERRKQWWSFQPIVSSDPPADENDSPHPIDRFVNRELESNGLKPSPAADAATLVRRLFFTLTGLPPSPDQATSWTRRINETADRDAVVGELIDQLLDSDNFGPRWARHWMDWIRYAESHGSEGDPRIQNAWHYRDYLIRALNADVPYDQLLREHVAGDLLPEPRINPQLGINESMVGTAHWRMVFHGFAPTDALDEKVRFIDDQINVFSKAFLGLTVSCARCHDHKFDAISQADYYALFGVLASCRPGRHVVDLQSQQELHRTTLAELKTQIRDSIASQWLVESNVATDRLLNPDAKPAKSVGLVDVLNGLRQNVADGKPFQTAWNETVQAQLDQRNAVDAFFANSTSVHWNLGDDDARSQWYSYGTGLEGDSDAGQFSIAIDGQTLLSGIYPSGVYTHGLSAKHPGRLTSPDFQLHDGQAICAEVIGANDASLRYVVQDYPRNGTVYPVTRLNGDWNVQRYDLSYWSGDMIHLELATAMDAPLLTSDKPRSWFGVRRVVVTDNDHEVPRPASEGFLALVESAKSARGAASAGGDVPGDWSQLETLLRSSVRRAVVAWTSGSMTDAQAILLDDCLRTGVLPNSLDRLPELNALVGQYRKLENEIPVPTRVPGLDESVGVDQPLMVRGNHKQLADPVPRRFLEVIDDSPYRSTISGRAELAEDLLRDDNPLTRRVIVNRIWHHLFGQGIVSTPDNFGRLGNLPSHPELLDWLAVRFAKDGWSIKTFIRLLVSSDTWQRSSLPQPGVEKADPENVLLARANVRRLEAEAIRDALLSVSGRLQDQHFGAPVGAASPRRSIYVRVIRNDLDPFLRAFDFPEPFSSVGRRDVTNVPAQSLAMMNDAQINNVANDWASQTLAEATSDGDRNGIAAMFLQAFGRQPSDREIAQSETFLNEMRLVVAERARQRAELGLQINQIESAIDARWQLARERLGDQDESEGQLSTVDVPMPIGRWDFTIGLDDQVGSANVNLMNGARQSKQGLIVTDGGYALTNSIGVPLSQKTLEVWVKLKDLDQRGGGAMTLQSKNGALFDAIVFAERDRRQWLAGSNNFQRTEPFGGSEEAAADRQPVHVAITYDADGQIAGYHNGQPYGKPYRSGGPLTFAAGESVVGFGIRHLPAGGNRLLSGTILQARLYDRALTAEQIAASAADSASFVSEARLLEQLTEVERNAMQQDRASLEQLRRQWKSIPESKLSETGQAWSELARALLSFKEFLYVR</sequence>
<evidence type="ECO:0000313" key="7">
    <source>
        <dbReference type="Proteomes" id="UP000319004"/>
    </source>
</evidence>